<evidence type="ECO:0000256" key="3">
    <source>
        <dbReference type="ARBA" id="ARBA00022679"/>
    </source>
</evidence>
<gene>
    <name evidence="7 9" type="primary">lpxD</name>
    <name evidence="9" type="ORF">IPH26_07990</name>
</gene>
<evidence type="ECO:0000313" key="10">
    <source>
        <dbReference type="Proteomes" id="UP000807785"/>
    </source>
</evidence>
<comment type="pathway">
    <text evidence="7">Bacterial outer membrane biogenesis; LPS lipid A biosynthesis.</text>
</comment>
<comment type="caution">
    <text evidence="9">The sequence shown here is derived from an EMBL/GenBank/DDBJ whole genome shotgun (WGS) entry which is preliminary data.</text>
</comment>
<comment type="subunit">
    <text evidence="7">Homotrimer.</text>
</comment>
<dbReference type="InterPro" id="IPR001451">
    <property type="entry name" value="Hexapep"/>
</dbReference>
<dbReference type="NCBIfam" id="NF002060">
    <property type="entry name" value="PRK00892.1"/>
    <property type="match status" value="1"/>
</dbReference>
<evidence type="ECO:0000256" key="2">
    <source>
        <dbReference type="ARBA" id="ARBA00022556"/>
    </source>
</evidence>
<comment type="catalytic activity">
    <reaction evidence="7">
        <text>a UDP-3-O-[(3R)-3-hydroxyacyl]-alpha-D-glucosamine + a (3R)-hydroxyacyl-[ACP] = a UDP-2-N,3-O-bis[(3R)-3-hydroxyacyl]-alpha-D-glucosamine + holo-[ACP] + H(+)</text>
        <dbReference type="Rhea" id="RHEA:53836"/>
        <dbReference type="Rhea" id="RHEA-COMP:9685"/>
        <dbReference type="Rhea" id="RHEA-COMP:9945"/>
        <dbReference type="ChEBI" id="CHEBI:15378"/>
        <dbReference type="ChEBI" id="CHEBI:64479"/>
        <dbReference type="ChEBI" id="CHEBI:78827"/>
        <dbReference type="ChEBI" id="CHEBI:137740"/>
        <dbReference type="ChEBI" id="CHEBI:137748"/>
        <dbReference type="EC" id="2.3.1.191"/>
    </reaction>
</comment>
<dbReference type="Proteomes" id="UP000807785">
    <property type="component" value="Unassembled WGS sequence"/>
</dbReference>
<dbReference type="CDD" id="cd03352">
    <property type="entry name" value="LbH_LpxD"/>
    <property type="match status" value="1"/>
</dbReference>
<dbReference type="InterPro" id="IPR011004">
    <property type="entry name" value="Trimer_LpxA-like_sf"/>
</dbReference>
<accession>A0A9D7E2F4</accession>
<comment type="function">
    <text evidence="7">Catalyzes the N-acylation of UDP-3-O-acylglucosamine using 3-hydroxyacyl-ACP as the acyl donor. Is involved in the biosynthesis of lipid A, a phosphorylated glycolipid that anchors the lipopolysaccharide to the outer membrane of the cell.</text>
</comment>
<comment type="similarity">
    <text evidence="7">Belongs to the transferase hexapeptide repeat family. LpxD subfamily.</text>
</comment>
<keyword evidence="2 7" id="KW-0441">Lipid A biosynthesis</keyword>
<dbReference type="AlphaFoldDB" id="A0A9D7E2F4"/>
<keyword evidence="1 7" id="KW-0444">Lipid biosynthesis</keyword>
<dbReference type="GO" id="GO:0016410">
    <property type="term" value="F:N-acyltransferase activity"/>
    <property type="evidence" value="ECO:0007669"/>
    <property type="project" value="InterPro"/>
</dbReference>
<evidence type="ECO:0000256" key="1">
    <source>
        <dbReference type="ARBA" id="ARBA00022516"/>
    </source>
</evidence>
<reference evidence="9" key="1">
    <citation type="submission" date="2020-10" db="EMBL/GenBank/DDBJ databases">
        <title>Connecting structure to function with the recovery of over 1000 high-quality activated sludge metagenome-assembled genomes encoding full-length rRNA genes using long-read sequencing.</title>
        <authorList>
            <person name="Singleton C.M."/>
            <person name="Petriglieri F."/>
            <person name="Kristensen J.M."/>
            <person name="Kirkegaard R.H."/>
            <person name="Michaelsen T.Y."/>
            <person name="Andersen M.H."/>
            <person name="Karst S.M."/>
            <person name="Dueholm M.S."/>
            <person name="Nielsen P.H."/>
            <person name="Albertsen M."/>
        </authorList>
    </citation>
    <scope>NUCLEOTIDE SEQUENCE</scope>
    <source>
        <strain evidence="9">Bjer_18-Q3-R1-45_BAT3C.347</strain>
    </source>
</reference>
<dbReference type="GO" id="GO:0009245">
    <property type="term" value="P:lipid A biosynthetic process"/>
    <property type="evidence" value="ECO:0007669"/>
    <property type="project" value="UniProtKB-UniRule"/>
</dbReference>
<dbReference type="EC" id="2.3.1.191" evidence="7"/>
<sequence>MAEPAQAFSLTLAEIVERLGGEVRGDGAIRVAQVGTLEQAGPRQISFLANPRYATQLASTRAGAVILSPKAADRHVGPRILADNPYSYFARVAQLFNPPAAARPGVHPTAVVECELPKSASVGALAWVGMDVCLGEEVVIGPGCMIGAGVAIGERSRLHANVTIYAGCVIGRRAILHSGCVIGADGFGFARERDGSWVKIPQIGRVMLGDDVEIGANTTIDRGALDDTVVEDDVKVDNLVQIAHNCRIGAHTVIAGCTGIAGSAQIGRRCMIGGAAMINGHITIADDVTVSGTTFMPRSVSEPGVYTSAVHSLKHDDWLKNFSHLRHLDAQDEKIRALEKRLAELEKRT</sequence>
<dbReference type="HAMAP" id="MF_00523">
    <property type="entry name" value="LpxD"/>
    <property type="match status" value="1"/>
</dbReference>
<dbReference type="EMBL" id="JADJEV010000003">
    <property type="protein sequence ID" value="MBK6972889.1"/>
    <property type="molecule type" value="Genomic_DNA"/>
</dbReference>
<evidence type="ECO:0000256" key="4">
    <source>
        <dbReference type="ARBA" id="ARBA00022737"/>
    </source>
</evidence>
<dbReference type="Gene3D" id="2.160.10.10">
    <property type="entry name" value="Hexapeptide repeat proteins"/>
    <property type="match status" value="1"/>
</dbReference>
<feature type="domain" description="UDP-3-O-[3-hydroxymyristoyl] glucosamine N-acyltransferase non-repeat region" evidence="8">
    <location>
        <begin position="29"/>
        <end position="95"/>
    </location>
</feature>
<evidence type="ECO:0000256" key="5">
    <source>
        <dbReference type="ARBA" id="ARBA00023098"/>
    </source>
</evidence>
<feature type="active site" description="Proton acceptor" evidence="7">
    <location>
        <position position="244"/>
    </location>
</feature>
<dbReference type="GO" id="GO:0016020">
    <property type="term" value="C:membrane"/>
    <property type="evidence" value="ECO:0007669"/>
    <property type="project" value="GOC"/>
</dbReference>
<keyword evidence="6 7" id="KW-0012">Acyltransferase</keyword>
<dbReference type="PANTHER" id="PTHR43378:SF2">
    <property type="entry name" value="UDP-3-O-ACYLGLUCOSAMINE N-ACYLTRANSFERASE 1, MITOCHONDRIAL-RELATED"/>
    <property type="match status" value="1"/>
</dbReference>
<evidence type="ECO:0000259" key="8">
    <source>
        <dbReference type="Pfam" id="PF04613"/>
    </source>
</evidence>
<dbReference type="InterPro" id="IPR018357">
    <property type="entry name" value="Hexapep_transf_CS"/>
</dbReference>
<dbReference type="PANTHER" id="PTHR43378">
    <property type="entry name" value="UDP-3-O-ACYLGLUCOSAMINE N-ACYLTRANSFERASE"/>
    <property type="match status" value="1"/>
</dbReference>
<dbReference type="Pfam" id="PF00132">
    <property type="entry name" value="Hexapep"/>
    <property type="match status" value="2"/>
</dbReference>
<name>A0A9D7E2F4_9PROT</name>
<dbReference type="InterPro" id="IPR020573">
    <property type="entry name" value="UDP_GlcNAc_AcTrfase_non-rep"/>
</dbReference>
<evidence type="ECO:0000256" key="6">
    <source>
        <dbReference type="ARBA" id="ARBA00023315"/>
    </source>
</evidence>
<evidence type="ECO:0000256" key="7">
    <source>
        <dbReference type="HAMAP-Rule" id="MF_00523"/>
    </source>
</evidence>
<proteinExistence type="inferred from homology"/>
<organism evidence="9 10">
    <name type="scientific">Candidatus Methylophosphatis roskildensis</name>
    <dbReference type="NCBI Taxonomy" id="2899263"/>
    <lineage>
        <taxon>Bacteria</taxon>
        <taxon>Pseudomonadati</taxon>
        <taxon>Pseudomonadota</taxon>
        <taxon>Betaproteobacteria</taxon>
        <taxon>Nitrosomonadales</taxon>
        <taxon>Sterolibacteriaceae</taxon>
        <taxon>Candidatus Methylophosphatis</taxon>
    </lineage>
</organism>
<protein>
    <recommendedName>
        <fullName evidence="7">UDP-3-O-acylglucosamine N-acyltransferase</fullName>
        <ecNumber evidence="7">2.3.1.191</ecNumber>
    </recommendedName>
</protein>
<keyword evidence="5 7" id="KW-0443">Lipid metabolism</keyword>
<keyword evidence="3 7" id="KW-0808">Transferase</keyword>
<dbReference type="NCBIfam" id="TIGR01853">
    <property type="entry name" value="lipid_A_lpxD"/>
    <property type="match status" value="1"/>
</dbReference>
<dbReference type="Pfam" id="PF04613">
    <property type="entry name" value="LpxD"/>
    <property type="match status" value="1"/>
</dbReference>
<dbReference type="InterPro" id="IPR007691">
    <property type="entry name" value="LpxD"/>
</dbReference>
<evidence type="ECO:0000313" key="9">
    <source>
        <dbReference type="EMBL" id="MBK6972889.1"/>
    </source>
</evidence>
<dbReference type="Gene3D" id="3.40.1390.10">
    <property type="entry name" value="MurE/MurF, N-terminal domain"/>
    <property type="match status" value="1"/>
</dbReference>
<keyword evidence="4 7" id="KW-0677">Repeat</keyword>
<dbReference type="SUPFAM" id="SSF51161">
    <property type="entry name" value="Trimeric LpxA-like enzymes"/>
    <property type="match status" value="1"/>
</dbReference>
<dbReference type="GO" id="GO:0103118">
    <property type="term" value="F:UDP-3-O-[(3R)-3-hydroxyacyl]-glucosamine N-acyltransferase activity"/>
    <property type="evidence" value="ECO:0007669"/>
    <property type="project" value="UniProtKB-EC"/>
</dbReference>
<dbReference type="PROSITE" id="PS00101">
    <property type="entry name" value="HEXAPEP_TRANSFERASES"/>
    <property type="match status" value="1"/>
</dbReference>